<evidence type="ECO:0000313" key="2">
    <source>
        <dbReference type="Proteomes" id="UP000295499"/>
    </source>
</evidence>
<gene>
    <name evidence="1" type="ORF">CLV32_1431</name>
</gene>
<evidence type="ECO:0000313" key="1">
    <source>
        <dbReference type="EMBL" id="TDO22458.1"/>
    </source>
</evidence>
<dbReference type="RefSeq" id="WP_133553829.1">
    <property type="nucleotide sequence ID" value="NZ_SNWM01000002.1"/>
</dbReference>
<comment type="caution">
    <text evidence="1">The sequence shown here is derived from an EMBL/GenBank/DDBJ whole genome shotgun (WGS) entry which is preliminary data.</text>
</comment>
<organism evidence="1 2">
    <name type="scientific">Pedobacter duraquae</name>
    <dbReference type="NCBI Taxonomy" id="425511"/>
    <lineage>
        <taxon>Bacteria</taxon>
        <taxon>Pseudomonadati</taxon>
        <taxon>Bacteroidota</taxon>
        <taxon>Sphingobacteriia</taxon>
        <taxon>Sphingobacteriales</taxon>
        <taxon>Sphingobacteriaceae</taxon>
        <taxon>Pedobacter</taxon>
    </lineage>
</organism>
<reference evidence="1 2" key="1">
    <citation type="submission" date="2019-03" db="EMBL/GenBank/DDBJ databases">
        <title>Genomic Encyclopedia of Archaeal and Bacterial Type Strains, Phase II (KMG-II): from individual species to whole genera.</title>
        <authorList>
            <person name="Goeker M."/>
        </authorList>
    </citation>
    <scope>NUCLEOTIDE SEQUENCE [LARGE SCALE GENOMIC DNA]</scope>
    <source>
        <strain evidence="1 2">DSM 19034</strain>
    </source>
</reference>
<sequence>MDTRYVEAYNLLKNDYENKKKNTATARASLSLNPGNTWLIENLNNCISAESLALTLLENHGNRGVTSGISM</sequence>
<accession>A0A4V3C3K8</accession>
<name>A0A4V3C3K8_9SPHI</name>
<protein>
    <submittedName>
        <fullName evidence="1">Uncharacterized protein</fullName>
    </submittedName>
</protein>
<dbReference type="Proteomes" id="UP000295499">
    <property type="component" value="Unassembled WGS sequence"/>
</dbReference>
<dbReference type="AlphaFoldDB" id="A0A4V3C3K8"/>
<proteinExistence type="predicted"/>
<dbReference type="EMBL" id="SNWM01000002">
    <property type="protein sequence ID" value="TDO22458.1"/>
    <property type="molecule type" value="Genomic_DNA"/>
</dbReference>
<keyword evidence="2" id="KW-1185">Reference proteome</keyword>